<organism evidence="1 2">
    <name type="scientific">Archaeoglobus fulgidus DSM 8774</name>
    <dbReference type="NCBI Taxonomy" id="1344584"/>
    <lineage>
        <taxon>Archaea</taxon>
        <taxon>Methanobacteriati</taxon>
        <taxon>Methanobacteriota</taxon>
        <taxon>Archaeoglobi</taxon>
        <taxon>Archaeoglobales</taxon>
        <taxon>Archaeoglobaceae</taxon>
        <taxon>Archaeoglobus</taxon>
    </lineage>
</organism>
<reference evidence="1 2" key="1">
    <citation type="submission" date="2013-07" db="EMBL/GenBank/DDBJ databases">
        <title>Genome of Archaeoglobus fulgidus.</title>
        <authorList>
            <person name="Fiebig A."/>
            <person name="Birkeland N.-K."/>
        </authorList>
    </citation>
    <scope>NUCLEOTIDE SEQUENCE [LARGE SCALE GENOMIC DNA]</scope>
    <source>
        <strain evidence="1 2">DSM 8774</strain>
    </source>
</reference>
<dbReference type="RefSeq" id="WP_010877674.1">
    <property type="nucleotide sequence ID" value="NZ_CP006577.1"/>
</dbReference>
<gene>
    <name evidence="1" type="ORF">AFULGI_00001610</name>
</gene>
<sequence>MRIFLDANVIADWILLKNKNQDASDPLLTERYRHMAESFKLVEEILKLKEKVSGTSQMAIAEVFGVIYDDAINMKLFREAVPASSWYWFSIRERKALSEDSQQLFLMEPHTSPQGI</sequence>
<dbReference type="Proteomes" id="UP000028501">
    <property type="component" value="Chromosome"/>
</dbReference>
<evidence type="ECO:0000313" key="1">
    <source>
        <dbReference type="EMBL" id="AIG96997.1"/>
    </source>
</evidence>
<evidence type="ECO:0000313" key="2">
    <source>
        <dbReference type="Proteomes" id="UP000028501"/>
    </source>
</evidence>
<proteinExistence type="predicted"/>
<dbReference type="HOGENOM" id="CLU_2091170_0_0_2"/>
<protein>
    <recommendedName>
        <fullName evidence="3">PIN domain-containing protein</fullName>
    </recommendedName>
</protein>
<dbReference type="KEGG" id="afg:AFULGI_00001610"/>
<name>A0A075WBW4_ARCFL</name>
<accession>A0A075WBW4</accession>
<dbReference type="GeneID" id="24793713"/>
<dbReference type="EMBL" id="CP006577">
    <property type="protein sequence ID" value="AIG96997.1"/>
    <property type="molecule type" value="Genomic_DNA"/>
</dbReference>
<evidence type="ECO:0008006" key="3">
    <source>
        <dbReference type="Google" id="ProtNLM"/>
    </source>
</evidence>
<dbReference type="AlphaFoldDB" id="A0A075WBW4"/>